<dbReference type="InterPro" id="IPR036047">
    <property type="entry name" value="F-box-like_dom_sf"/>
</dbReference>
<sequence>MGELNLDDCFCRDISQKFNEQNLQYILSNHGDIELTMMNDRISVTFKNKNHLIQSLLTAEHKISQLRKNYSPIDKLSDDCLAKIFSCLPIPQRLAIEKVCRRWRKIGRAGWPNVKQLIWKCEYSKFSRKEVEEIFERSGRYLRHLDIPVENERQSYLLVVQRHCEQLEKLKITFPKRPIREYNGALSRIFQHCKKLSSIIIHNVHSDFTYDCFEELKPEIVTEIQLVVADSDVRNTRASMNVSKFRSLRRLKFCKFVLGTEDLIGLDQLENLTSLDLRYCWVDNSQIMKISNLQKLEYLSLEETAFAIRDHHMSRIAKNCKNLKTLILYNRYGELSDDSFKDIARLQHLEILNMAFITGVSDCTISGMHSLIQLDCRGCEGIGNDGLIDLIKCASNLQLTQIFWRFEAHFMRSIKPSFPIPSHPRQSSCIRLCIPDIVQSLTPVMNAMFKISRCCSLAMSLKESSDSSP</sequence>
<dbReference type="GO" id="GO:0019005">
    <property type="term" value="C:SCF ubiquitin ligase complex"/>
    <property type="evidence" value="ECO:0007669"/>
    <property type="project" value="TreeGrafter"/>
</dbReference>
<name>A0A0C9RS43_9HYME</name>
<feature type="domain" description="F-box" evidence="1">
    <location>
        <begin position="76"/>
        <end position="117"/>
    </location>
</feature>
<dbReference type="Pfam" id="PF00646">
    <property type="entry name" value="F-box"/>
    <property type="match status" value="1"/>
</dbReference>
<dbReference type="GO" id="GO:0031146">
    <property type="term" value="P:SCF-dependent proteasomal ubiquitin-dependent protein catabolic process"/>
    <property type="evidence" value="ECO:0007669"/>
    <property type="project" value="TreeGrafter"/>
</dbReference>
<reference evidence="2" key="1">
    <citation type="submission" date="2015-01" db="EMBL/GenBank/DDBJ databases">
        <title>Transcriptome Assembly of Fopius arisanus.</title>
        <authorList>
            <person name="Geib S."/>
        </authorList>
    </citation>
    <scope>NUCLEOTIDE SEQUENCE</scope>
</reference>
<dbReference type="InterPro" id="IPR001810">
    <property type="entry name" value="F-box_dom"/>
</dbReference>
<gene>
    <name evidence="2" type="primary">FBL23</name>
    <name evidence="2" type="ORF">g.45962</name>
</gene>
<dbReference type="PANTHER" id="PTHR13318">
    <property type="entry name" value="PARTNER OF PAIRED, ISOFORM B-RELATED"/>
    <property type="match status" value="1"/>
</dbReference>
<dbReference type="SMART" id="SM00256">
    <property type="entry name" value="FBOX"/>
    <property type="match status" value="1"/>
</dbReference>
<dbReference type="SUPFAM" id="SSF81383">
    <property type="entry name" value="F-box domain"/>
    <property type="match status" value="1"/>
</dbReference>
<accession>A0A0C9RS43</accession>
<evidence type="ECO:0000313" key="2">
    <source>
        <dbReference type="EMBL" id="JAG81202.1"/>
    </source>
</evidence>
<dbReference type="Gene3D" id="3.80.10.10">
    <property type="entry name" value="Ribonuclease Inhibitor"/>
    <property type="match status" value="2"/>
</dbReference>
<evidence type="ECO:0000259" key="1">
    <source>
        <dbReference type="SMART" id="SM00256"/>
    </source>
</evidence>
<dbReference type="InterPro" id="IPR032675">
    <property type="entry name" value="LRR_dom_sf"/>
</dbReference>
<dbReference type="EMBL" id="GBYB01011435">
    <property type="protein sequence ID" value="JAG81202.1"/>
    <property type="molecule type" value="Transcribed_RNA"/>
</dbReference>
<organism evidence="2">
    <name type="scientific">Fopius arisanus</name>
    <dbReference type="NCBI Taxonomy" id="64838"/>
    <lineage>
        <taxon>Eukaryota</taxon>
        <taxon>Metazoa</taxon>
        <taxon>Ecdysozoa</taxon>
        <taxon>Arthropoda</taxon>
        <taxon>Hexapoda</taxon>
        <taxon>Insecta</taxon>
        <taxon>Pterygota</taxon>
        <taxon>Neoptera</taxon>
        <taxon>Endopterygota</taxon>
        <taxon>Hymenoptera</taxon>
        <taxon>Apocrita</taxon>
        <taxon>Ichneumonoidea</taxon>
        <taxon>Braconidae</taxon>
        <taxon>Opiinae</taxon>
        <taxon>Fopius</taxon>
    </lineage>
</organism>
<dbReference type="Gene3D" id="1.20.1280.50">
    <property type="match status" value="1"/>
</dbReference>
<dbReference type="SUPFAM" id="SSF52047">
    <property type="entry name" value="RNI-like"/>
    <property type="match status" value="1"/>
</dbReference>
<proteinExistence type="predicted"/>
<protein>
    <submittedName>
        <fullName evidence="2">FBL23 protein</fullName>
    </submittedName>
</protein>
<dbReference type="AlphaFoldDB" id="A0A0C9RS43"/>